<organism evidence="4 5">
    <name type="scientific">Eiseniibacteriota bacterium</name>
    <dbReference type="NCBI Taxonomy" id="2212470"/>
    <lineage>
        <taxon>Bacteria</taxon>
        <taxon>Candidatus Eiseniibacteriota</taxon>
    </lineage>
</organism>
<dbReference type="Gene3D" id="3.40.50.2300">
    <property type="match status" value="1"/>
</dbReference>
<evidence type="ECO:0000256" key="1">
    <source>
        <dbReference type="ARBA" id="ARBA00022553"/>
    </source>
</evidence>
<accession>A0A956LZG1</accession>
<keyword evidence="1 2" id="KW-0597">Phosphoprotein</keyword>
<reference evidence="4" key="2">
    <citation type="journal article" date="2021" name="Microbiome">
        <title>Successional dynamics and alternative stable states in a saline activated sludge microbial community over 9 years.</title>
        <authorList>
            <person name="Wang Y."/>
            <person name="Ye J."/>
            <person name="Ju F."/>
            <person name="Liu L."/>
            <person name="Boyd J.A."/>
            <person name="Deng Y."/>
            <person name="Parks D.H."/>
            <person name="Jiang X."/>
            <person name="Yin X."/>
            <person name="Woodcroft B.J."/>
            <person name="Tyson G.W."/>
            <person name="Hugenholtz P."/>
            <person name="Polz M.F."/>
            <person name="Zhang T."/>
        </authorList>
    </citation>
    <scope>NUCLEOTIDE SEQUENCE</scope>
    <source>
        <strain evidence="4">HKST-UBA01</strain>
    </source>
</reference>
<evidence type="ECO:0000259" key="3">
    <source>
        <dbReference type="PROSITE" id="PS50110"/>
    </source>
</evidence>
<sequence length="522" mass="60521">MPQANQRILWADDEIDMLRPHILYLRGKGYEVEAVANGEDAVKTAEQKPFDIVLLDEMMPGMGGLATLEAIKERHPNLPVILITKSEEENLMNLALGRQIADYLTKPVNPSQIHLAIKKVFESESLQRSQRTRDYVAEFNRVLSLRHGAMGWQDWAELFQRVVDWDLEFRQIQEESLRQSHQDQKVQLNREFAKFIEDNYADWVQLPFGQRPPLSVDVAPHWVVPHLESGRRVALVVIDCMRLDQWSILEPLLRPYFDIKTDLYLSILPTATPYSRNAIFAGLFPDQIAAKYPNWWLENAPKEESRNKYEKELIEKLLESRGISTAGHRYLKIFTAQESNNLRKRINTLGEATFLSMVFNFVDMLAHGRSESELLQELAPDEEALRGVLQSWFQHSALLEVLRVLSRQDTVVVVTTDHGLVQVKRSSEVLGNRDTSTSIRYKYGDNLGCNEREALHIKKPERYRLPGDGLIKNYIVAKENFYFVYPTNFHQYERHFRNSFQHGGISMEEMILPVATLYPRSR</sequence>
<dbReference type="InterPro" id="IPR050595">
    <property type="entry name" value="Bact_response_regulator"/>
</dbReference>
<dbReference type="PANTHER" id="PTHR44591">
    <property type="entry name" value="STRESS RESPONSE REGULATOR PROTEIN 1"/>
    <property type="match status" value="1"/>
</dbReference>
<dbReference type="Proteomes" id="UP000697710">
    <property type="component" value="Unassembled WGS sequence"/>
</dbReference>
<name>A0A956LZG1_UNCEI</name>
<dbReference type="InterPro" id="IPR011006">
    <property type="entry name" value="CheY-like_superfamily"/>
</dbReference>
<evidence type="ECO:0000313" key="5">
    <source>
        <dbReference type="Proteomes" id="UP000697710"/>
    </source>
</evidence>
<dbReference type="EMBL" id="JAGQHR010000285">
    <property type="protein sequence ID" value="MCA9728028.1"/>
    <property type="molecule type" value="Genomic_DNA"/>
</dbReference>
<dbReference type="GO" id="GO:0000160">
    <property type="term" value="P:phosphorelay signal transduction system"/>
    <property type="evidence" value="ECO:0007669"/>
    <property type="project" value="InterPro"/>
</dbReference>
<dbReference type="PROSITE" id="PS50110">
    <property type="entry name" value="RESPONSE_REGULATORY"/>
    <property type="match status" value="1"/>
</dbReference>
<dbReference type="CDD" id="cd00156">
    <property type="entry name" value="REC"/>
    <property type="match status" value="1"/>
</dbReference>
<dbReference type="PANTHER" id="PTHR44591:SF3">
    <property type="entry name" value="RESPONSE REGULATORY DOMAIN-CONTAINING PROTEIN"/>
    <property type="match status" value="1"/>
</dbReference>
<proteinExistence type="predicted"/>
<comment type="caution">
    <text evidence="4">The sequence shown here is derived from an EMBL/GenBank/DDBJ whole genome shotgun (WGS) entry which is preliminary data.</text>
</comment>
<dbReference type="AlphaFoldDB" id="A0A956LZG1"/>
<dbReference type="SUPFAM" id="SSF52172">
    <property type="entry name" value="CheY-like"/>
    <property type="match status" value="1"/>
</dbReference>
<feature type="domain" description="Response regulatory" evidence="3">
    <location>
        <begin position="7"/>
        <end position="121"/>
    </location>
</feature>
<evidence type="ECO:0000256" key="2">
    <source>
        <dbReference type="PROSITE-ProRule" id="PRU00169"/>
    </source>
</evidence>
<evidence type="ECO:0000313" key="4">
    <source>
        <dbReference type="EMBL" id="MCA9728028.1"/>
    </source>
</evidence>
<dbReference type="Pfam" id="PF00072">
    <property type="entry name" value="Response_reg"/>
    <property type="match status" value="1"/>
</dbReference>
<dbReference type="InterPro" id="IPR001789">
    <property type="entry name" value="Sig_transdc_resp-reg_receiver"/>
</dbReference>
<feature type="modified residue" description="4-aspartylphosphate" evidence="2">
    <location>
        <position position="56"/>
    </location>
</feature>
<dbReference type="SMART" id="SM00448">
    <property type="entry name" value="REC"/>
    <property type="match status" value="1"/>
</dbReference>
<protein>
    <submittedName>
        <fullName evidence="4">Response regulator</fullName>
    </submittedName>
</protein>
<dbReference type="SUPFAM" id="SSF53649">
    <property type="entry name" value="Alkaline phosphatase-like"/>
    <property type="match status" value="1"/>
</dbReference>
<reference evidence="4" key="1">
    <citation type="submission" date="2020-04" db="EMBL/GenBank/DDBJ databases">
        <authorList>
            <person name="Zhang T."/>
        </authorList>
    </citation>
    <scope>NUCLEOTIDE SEQUENCE</scope>
    <source>
        <strain evidence="4">HKST-UBA01</strain>
    </source>
</reference>
<gene>
    <name evidence="4" type="ORF">KC729_10125</name>
</gene>
<dbReference type="Pfam" id="PF08665">
    <property type="entry name" value="PglZ"/>
    <property type="match status" value="1"/>
</dbReference>
<dbReference type="InterPro" id="IPR017850">
    <property type="entry name" value="Alkaline_phosphatase_core_sf"/>
</dbReference>
<dbReference type="Gene3D" id="3.40.720.10">
    <property type="entry name" value="Alkaline Phosphatase, subunit A"/>
    <property type="match status" value="1"/>
</dbReference>